<dbReference type="Pfam" id="PF13855">
    <property type="entry name" value="LRR_8"/>
    <property type="match status" value="1"/>
</dbReference>
<evidence type="ECO:0000256" key="6">
    <source>
        <dbReference type="PROSITE-ProRule" id="PRU01398"/>
    </source>
</evidence>
<keyword evidence="6" id="KW-0833">Ubl conjugation pathway</keyword>
<dbReference type="SMART" id="SM00364">
    <property type="entry name" value="LRR_BAC"/>
    <property type="match status" value="4"/>
</dbReference>
<evidence type="ECO:0000259" key="7">
    <source>
        <dbReference type="PROSITE" id="PS52053"/>
    </source>
</evidence>
<evidence type="ECO:0000256" key="5">
    <source>
        <dbReference type="ARBA" id="ARBA00023026"/>
    </source>
</evidence>
<dbReference type="PANTHER" id="PTHR48051:SF1">
    <property type="entry name" value="RAS SUPPRESSOR PROTEIN 1"/>
    <property type="match status" value="1"/>
</dbReference>
<dbReference type="Pfam" id="PF20178">
    <property type="entry name" value="ToxA_N"/>
    <property type="match status" value="1"/>
</dbReference>
<dbReference type="EMBL" id="OBKZ01000015">
    <property type="protein sequence ID" value="SOB52113.1"/>
    <property type="molecule type" value="Genomic_DNA"/>
</dbReference>
<organism evidence="8 9">
    <name type="scientific">Pseudomonas lundensis</name>
    <dbReference type="NCBI Taxonomy" id="86185"/>
    <lineage>
        <taxon>Bacteria</taxon>
        <taxon>Pseudomonadati</taxon>
        <taxon>Pseudomonadota</taxon>
        <taxon>Gammaproteobacteria</taxon>
        <taxon>Pseudomonadales</taxon>
        <taxon>Pseudomonadaceae</taxon>
        <taxon>Pseudomonas</taxon>
    </lineage>
</organism>
<accession>A0AAX2H8C3</accession>
<dbReference type="RefSeq" id="WP_097191756.1">
    <property type="nucleotide sequence ID" value="NZ_OBKZ01000015.1"/>
</dbReference>
<reference evidence="8 9" key="1">
    <citation type="submission" date="2017-08" db="EMBL/GenBank/DDBJ databases">
        <authorList>
            <person name="Chaillou S."/>
        </authorList>
    </citation>
    <scope>NUCLEOTIDE SEQUENCE [LARGE SCALE GENOMIC DNA]</scope>
    <source>
        <strain evidence="8 9">MFPA15A1205</strain>
    </source>
</reference>
<keyword evidence="6" id="KW-0808">Transferase</keyword>
<feature type="domain" description="NEL" evidence="7">
    <location>
        <begin position="1327"/>
        <end position="1642"/>
    </location>
</feature>
<dbReference type="Pfam" id="PF14496">
    <property type="entry name" value="NEL"/>
    <property type="match status" value="1"/>
</dbReference>
<dbReference type="Proteomes" id="UP000219564">
    <property type="component" value="Unassembled WGS sequence"/>
</dbReference>
<dbReference type="PANTHER" id="PTHR48051">
    <property type="match status" value="1"/>
</dbReference>
<dbReference type="EC" id="2.3.2.27" evidence="2"/>
<keyword evidence="6" id="KW-1035">Host cytoplasm</keyword>
<dbReference type="GO" id="GO:0005576">
    <property type="term" value="C:extracellular region"/>
    <property type="evidence" value="ECO:0007669"/>
    <property type="project" value="UniProtKB-UniRule"/>
</dbReference>
<evidence type="ECO:0000313" key="9">
    <source>
        <dbReference type="Proteomes" id="UP000219564"/>
    </source>
</evidence>
<dbReference type="InterPro" id="IPR001611">
    <property type="entry name" value="Leu-rich_rpt"/>
</dbReference>
<comment type="PTM">
    <text evidence="6">Ubiquitinated in the presence of host E1 ubiquitin-activating enzyme, E2 ubiquitin-conjugating enzyme and ubiquitin.</text>
</comment>
<dbReference type="PROSITE" id="PS51450">
    <property type="entry name" value="LRR"/>
    <property type="match status" value="1"/>
</dbReference>
<keyword evidence="3" id="KW-0433">Leucine-rich repeat</keyword>
<sequence>MPNSSPTPTPTPAPDLQQLGIHHDFIKNAVHEPVREAPQQVLSKLPDHALDIPRWYSDAPDAQREALKEIQALNNVSLTALNTYLNQISSVEAFAKPLLTTALFTRFGIECDVDINIISQTTLNYFTQEVTSTTTQTLLQAALHNFEDSQATPGGIPKGSHLWSHKSQGYDTSPPRLIDIPPVEFARLCRELDIGGQYQTHLTTLFNPADNTAKNLLIHTFERHERNVMMLQAQIALMKGDISASTHSMLLGYCRGDNNPVFHGLPLTCNALQMDDIPFNSMILSHGDPLERDRRCVLYIPGDPVSCIKEYASVRLAATDWLYKMQDPEYRRFFIHLAPQRQKLQLTKRLNARFIDKNNDPLEMTRNPISTNLFSYLFELKKFQLMNDARFIAVPTAEINRLSLLNRIEHYVDVSLNVLNIAALFVPGLGEVMTVVFAAQIMTDIYHGIEAWEQGDQAQAWSYTRSVLLNVAFIAAAGKLAKEFKAAPAIERSPLVEELDTVEMPDGKTQLWMPDLTPFEHDVPPHAAAKVDQRGLYTHEGNSYLELEGKQYQVQYQANNTYRLKHPTRPNAYSPLITSNGQGAWTHEIEEIQTWEPATFVRRLDVSLQGLSDEQALNFLKVSGTDESAVRQSFIDQQPPPALLSDCIQRFKARQDLNEFITRMHAGDVQADPLSQLQVLTHPEIWPANKRLRCIDSAGNTLIEYGPVHAGKVPVIQVLDSQVRQGQLFKTVLMSLDTAEIMDLIGVDPLTGTFESDINEQVRLLASRIAKHTEYLREDLLDVQYRQSQESDDPLIQTLTRNAPTLPLSAANEIIGAATSTEIVHLEEGRVPLRLKEEARLFEQENRLMRAYEGLYFEHAPSLDTQKLILHSLAEMPGWPKDFRLQVHEGTLSGTVIDEIGAPDASIRKALVRQGNRYITYNGEHQELHGLDNLYASVLHALPDAQRAALGFPSTNQGKWLEEALLERPALARATARKVLGLPPQTPAPHSPLRRVKGRSGYPRLEAEGARCVRAPFACMSMHPRRIRHLTAKLFPAHSTENIQGFIGVDSLFSREGLSRLEALNKEFKALKNSLNDWQNEPLEFVQFSDEHIRPVHIRDKARFADKLIKCWQRHPESGALMHGSRLDFSNIQLGKLPTLEADFSHVTSLKMNNQYLHSSYDAFLKRFPNLKELSFESTHLRELPESLFTLQGLSTLKLHKNKLALTPAAASKLATLKNLKVLDLSHNKLEHLPDFSQMTELRSLNVSQNRLTQWPAGVDDLPFLTQLDLRANRITALPEGYFQLPADRLRGTFLHDNPLNARTHDSVNELRSRFGLALESRVHAPDTPHPANLWMAPDLPAADVSLKNGLWDALSAEPGSDSFFKVIRDLVTSADFERDRALLTDRVWQVLETAGIDSEYRTSVFTHSIENETCVDRVATLFSRFGYRVLLREALLSEGAAKELKLLKLMKSEVRLIELNDIAETQIALQQEAYNAALRQAVLPASDIARLKPDPVEVKLIYQVDLAKRLELLWQPAHMKFRNVSKISPAQIEDAYQIIVNKEATPGFMANKLLELEPWKNHLEAAYKGNIKTSNALIDQRYLYIETLSEKHKAWVDALAANDQDAVATLEGELKALAQTLDIDESKVFTQTTAFDDLYNGELTTLAHMKKKTLEQITQGILDKKPLETIKEE</sequence>
<dbReference type="InterPro" id="IPR046673">
    <property type="entry name" value="ToxA_N"/>
</dbReference>
<dbReference type="PROSITE" id="PS52053">
    <property type="entry name" value="NEL"/>
    <property type="match status" value="1"/>
</dbReference>
<name>A0AAX2H8C3_9PSED</name>
<dbReference type="GO" id="GO:0061630">
    <property type="term" value="F:ubiquitin protein ligase activity"/>
    <property type="evidence" value="ECO:0007669"/>
    <property type="project" value="UniProtKB-EC"/>
</dbReference>
<evidence type="ECO:0000256" key="1">
    <source>
        <dbReference type="ARBA" id="ARBA00000900"/>
    </source>
</evidence>
<dbReference type="InterPro" id="IPR029487">
    <property type="entry name" value="NEL_dom"/>
</dbReference>
<comment type="catalytic activity">
    <reaction evidence="1">
        <text>S-ubiquitinyl-[E2 ubiquitin-conjugating enzyme]-L-cysteine + [acceptor protein]-L-lysine = [E2 ubiquitin-conjugating enzyme]-L-cysteine + N(6)-ubiquitinyl-[acceptor protein]-L-lysine.</text>
        <dbReference type="EC" id="2.3.2.27"/>
    </reaction>
</comment>
<dbReference type="GO" id="GO:0016567">
    <property type="term" value="P:protein ubiquitination"/>
    <property type="evidence" value="ECO:0007669"/>
    <property type="project" value="InterPro"/>
</dbReference>
<dbReference type="InterPro" id="IPR050216">
    <property type="entry name" value="LRR_domain-containing"/>
</dbReference>
<keyword evidence="6" id="KW-0964">Secreted</keyword>
<protein>
    <recommendedName>
        <fullName evidence="2">RING-type E3 ubiquitin transferase</fullName>
        <ecNumber evidence="2">2.3.2.27</ecNumber>
    </recommendedName>
</protein>
<proteinExistence type="inferred from homology"/>
<comment type="caution">
    <text evidence="8">The sequence shown here is derived from an EMBL/GenBank/DDBJ whole genome shotgun (WGS) entry which is preliminary data.</text>
</comment>
<dbReference type="Gene3D" id="1.20.58.360">
    <property type="entry name" value="Shigella T3SS effector IpaH defines"/>
    <property type="match status" value="1"/>
</dbReference>
<evidence type="ECO:0000256" key="2">
    <source>
        <dbReference type="ARBA" id="ARBA00012483"/>
    </source>
</evidence>
<keyword evidence="6" id="KW-0832">Ubl conjugation</keyword>
<dbReference type="Gene3D" id="3.80.10.10">
    <property type="entry name" value="Ribonuclease Inhibitor"/>
    <property type="match status" value="1"/>
</dbReference>
<gene>
    <name evidence="8" type="ORF">PLUA15_220161</name>
</gene>
<dbReference type="SUPFAM" id="SSF52058">
    <property type="entry name" value="L domain-like"/>
    <property type="match status" value="1"/>
</dbReference>
<evidence type="ECO:0000256" key="3">
    <source>
        <dbReference type="ARBA" id="ARBA00022614"/>
    </source>
</evidence>
<keyword evidence="4" id="KW-0677">Repeat</keyword>
<keyword evidence="5" id="KW-0843">Virulence</keyword>
<evidence type="ECO:0000313" key="8">
    <source>
        <dbReference type="EMBL" id="SOB52113.1"/>
    </source>
</evidence>
<evidence type="ECO:0000256" key="4">
    <source>
        <dbReference type="ARBA" id="ARBA00022737"/>
    </source>
</evidence>
<feature type="active site" description="Glycyl thioester intermediate" evidence="6">
    <location>
        <position position="1415"/>
    </location>
</feature>
<comment type="similarity">
    <text evidence="6">Belongs to the LRR-containing bacterial E3 ligase family.</text>
</comment>
<dbReference type="InterPro" id="IPR032675">
    <property type="entry name" value="LRR_dom_sf"/>
</dbReference>
<dbReference type="SMART" id="SM00369">
    <property type="entry name" value="LRR_TYP"/>
    <property type="match status" value="4"/>
</dbReference>
<dbReference type="GO" id="GO:0005737">
    <property type="term" value="C:cytoplasm"/>
    <property type="evidence" value="ECO:0007669"/>
    <property type="project" value="TreeGrafter"/>
</dbReference>
<dbReference type="InterPro" id="IPR003591">
    <property type="entry name" value="Leu-rich_rpt_typical-subtyp"/>
</dbReference>